<dbReference type="PANTHER" id="PTHR42985:SF40">
    <property type="entry name" value="LD47995P-RELATED"/>
    <property type="match status" value="1"/>
</dbReference>
<dbReference type="AlphaFoldDB" id="A0A6P1M8N1"/>
<dbReference type="GO" id="GO:0015293">
    <property type="term" value="F:symporter activity"/>
    <property type="evidence" value="ECO:0007669"/>
    <property type="project" value="TreeGrafter"/>
</dbReference>
<feature type="transmembrane region" description="Helical" evidence="12">
    <location>
        <begin position="484"/>
        <end position="504"/>
    </location>
</feature>
<evidence type="ECO:0000256" key="1">
    <source>
        <dbReference type="ARBA" id="ARBA00004651"/>
    </source>
</evidence>
<feature type="transmembrane region" description="Helical" evidence="12">
    <location>
        <begin position="388"/>
        <end position="408"/>
    </location>
</feature>
<evidence type="ECO:0000256" key="8">
    <source>
        <dbReference type="ARBA" id="ARBA00023065"/>
    </source>
</evidence>
<dbReference type="Gene3D" id="1.20.1730.10">
    <property type="entry name" value="Sodium/glucose cotransporter"/>
    <property type="match status" value="1"/>
</dbReference>
<keyword evidence="8" id="KW-0406">Ion transport</keyword>
<evidence type="ECO:0000256" key="11">
    <source>
        <dbReference type="RuleBase" id="RU362091"/>
    </source>
</evidence>
<gene>
    <name evidence="13" type="ORF">GT409_08135</name>
</gene>
<feature type="transmembrane region" description="Helical" evidence="12">
    <location>
        <begin position="280"/>
        <end position="306"/>
    </location>
</feature>
<feature type="transmembrane region" description="Helical" evidence="12">
    <location>
        <begin position="76"/>
        <end position="97"/>
    </location>
</feature>
<keyword evidence="10" id="KW-0739">Sodium transport</keyword>
<evidence type="ECO:0000256" key="2">
    <source>
        <dbReference type="ARBA" id="ARBA00006434"/>
    </source>
</evidence>
<evidence type="ECO:0000256" key="5">
    <source>
        <dbReference type="ARBA" id="ARBA00022692"/>
    </source>
</evidence>
<keyword evidence="7" id="KW-0915">Sodium</keyword>
<feature type="transmembrane region" description="Helical" evidence="12">
    <location>
        <begin position="326"/>
        <end position="352"/>
    </location>
</feature>
<keyword evidence="14" id="KW-1185">Reference proteome</keyword>
<feature type="transmembrane region" description="Helical" evidence="12">
    <location>
        <begin position="150"/>
        <end position="168"/>
    </location>
</feature>
<name>A0A6P1M8N1_9BACT</name>
<dbReference type="Pfam" id="PF00474">
    <property type="entry name" value="SSF"/>
    <property type="match status" value="1"/>
</dbReference>
<organism evidence="13 14">
    <name type="scientific">Tichowtungia aerotolerans</name>
    <dbReference type="NCBI Taxonomy" id="2697043"/>
    <lineage>
        <taxon>Bacteria</taxon>
        <taxon>Pseudomonadati</taxon>
        <taxon>Kiritimatiellota</taxon>
        <taxon>Tichowtungiia</taxon>
        <taxon>Tichowtungiales</taxon>
        <taxon>Tichowtungiaceae</taxon>
        <taxon>Tichowtungia</taxon>
    </lineage>
</organism>
<evidence type="ECO:0000256" key="4">
    <source>
        <dbReference type="ARBA" id="ARBA00022475"/>
    </source>
</evidence>
<dbReference type="PANTHER" id="PTHR42985">
    <property type="entry name" value="SODIUM-COUPLED MONOCARBOXYLATE TRANSPORTER"/>
    <property type="match status" value="1"/>
</dbReference>
<feature type="transmembrane region" description="Helical" evidence="12">
    <location>
        <begin position="447"/>
        <end position="464"/>
    </location>
</feature>
<proteinExistence type="inferred from homology"/>
<dbReference type="Proteomes" id="UP000464954">
    <property type="component" value="Chromosome"/>
</dbReference>
<feature type="transmembrane region" description="Helical" evidence="12">
    <location>
        <begin position="6"/>
        <end position="25"/>
    </location>
</feature>
<keyword evidence="3" id="KW-0813">Transport</keyword>
<evidence type="ECO:0000313" key="14">
    <source>
        <dbReference type="Proteomes" id="UP000464954"/>
    </source>
</evidence>
<dbReference type="GO" id="GO:0006814">
    <property type="term" value="P:sodium ion transport"/>
    <property type="evidence" value="ECO:0007669"/>
    <property type="project" value="UniProtKB-KW"/>
</dbReference>
<comment type="subcellular location">
    <subcellularLocation>
        <location evidence="1">Cell membrane</location>
        <topology evidence="1">Multi-pass membrane protein</topology>
    </subcellularLocation>
</comment>
<dbReference type="InterPro" id="IPR001734">
    <property type="entry name" value="Na/solute_symporter"/>
</dbReference>
<evidence type="ECO:0000256" key="12">
    <source>
        <dbReference type="SAM" id="Phobius"/>
    </source>
</evidence>
<dbReference type="GO" id="GO:0005886">
    <property type="term" value="C:plasma membrane"/>
    <property type="evidence" value="ECO:0007669"/>
    <property type="project" value="UniProtKB-SubCell"/>
</dbReference>
<keyword evidence="6 12" id="KW-1133">Transmembrane helix</keyword>
<evidence type="ECO:0000256" key="10">
    <source>
        <dbReference type="ARBA" id="ARBA00023201"/>
    </source>
</evidence>
<feature type="transmembrane region" description="Helical" evidence="12">
    <location>
        <begin position="180"/>
        <end position="201"/>
    </location>
</feature>
<evidence type="ECO:0000256" key="9">
    <source>
        <dbReference type="ARBA" id="ARBA00023136"/>
    </source>
</evidence>
<dbReference type="KEGG" id="taer:GT409_08135"/>
<evidence type="ECO:0000256" key="3">
    <source>
        <dbReference type="ARBA" id="ARBA00022448"/>
    </source>
</evidence>
<feature type="transmembrane region" description="Helical" evidence="12">
    <location>
        <begin position="45"/>
        <end position="64"/>
    </location>
</feature>
<dbReference type="InterPro" id="IPR038377">
    <property type="entry name" value="Na/Glc_symporter_sf"/>
</dbReference>
<evidence type="ECO:0000256" key="7">
    <source>
        <dbReference type="ARBA" id="ARBA00023053"/>
    </source>
</evidence>
<dbReference type="NCBIfam" id="TIGR00813">
    <property type="entry name" value="sss"/>
    <property type="match status" value="1"/>
</dbReference>
<keyword evidence="5 12" id="KW-0812">Transmembrane</keyword>
<sequence length="521" mass="56559">MGLTVLDYIVLAGYFAAMALMGVYFSKRNKNTEEYFVGGRSFAGWVIGLSLVGTSISSVTFLAFPADAFKTAWLRYLPSLGLLVAVAVAAVFVLPIYRRLRLTTAYEYLEHRFGPSVRVYGAVAFVIGQLLRLSIILYLVSLLVHEMTGWNLTFCIIGCGVFVAFYTIVGGIDAVIWTDVIQTVVLALGGVICVCVIIHQLPGGLGQIFSVALADHKLAIADMQPDGTLQPVGWGLSLSSKTGTMLLIYGIVGFLTEYMSNQNVVQRYAASKSTREARKAMIVCAGASVPIWAFYMFLGTSLYVFFKVFPVDAASEMLSGVRKAEQVLPFFIIHYLPPGVTGLVIAAAVAAAMSSLDSSINSISAVGVTDLYRRYFAKGKSDGHFMRAAWSMAVVTSVLMIVGAIVLAKTETKTLQDAATIVGSLLGAGLLGMYILGFFTRHGDARSVWVGILFTVIFTAWTVVADRCPDLLPEALAIPFDLYYTGIIGNILMFVTGYLLSLLLPRKKRERLDELTVWGAR</sequence>
<evidence type="ECO:0000313" key="13">
    <source>
        <dbReference type="EMBL" id="QHI69423.1"/>
    </source>
</evidence>
<dbReference type="CDD" id="cd11495">
    <property type="entry name" value="SLC5sbd_NIS-like_u3"/>
    <property type="match status" value="1"/>
</dbReference>
<keyword evidence="4" id="KW-1003">Cell membrane</keyword>
<comment type="similarity">
    <text evidence="2 11">Belongs to the sodium:solute symporter (SSF) (TC 2.A.21) family.</text>
</comment>
<feature type="transmembrane region" description="Helical" evidence="12">
    <location>
        <begin position="117"/>
        <end position="144"/>
    </location>
</feature>
<feature type="transmembrane region" description="Helical" evidence="12">
    <location>
        <begin position="242"/>
        <end position="259"/>
    </location>
</feature>
<protein>
    <submittedName>
        <fullName evidence="13">Sodium/solute symporter</fullName>
    </submittedName>
</protein>
<evidence type="ECO:0000256" key="6">
    <source>
        <dbReference type="ARBA" id="ARBA00022989"/>
    </source>
</evidence>
<dbReference type="RefSeq" id="WP_160628605.1">
    <property type="nucleotide sequence ID" value="NZ_CP047593.1"/>
</dbReference>
<reference evidence="13 14" key="1">
    <citation type="submission" date="2020-01" db="EMBL/GenBank/DDBJ databases">
        <title>Ponticoccus aerotolerans gen. nov., sp. nov., an anaerobic bacterium and proposal of Ponticoccusceae fam. nov., Ponticoccusles ord. nov. and Ponticoccuse classis nov. in the phylum Kiritimatiellaeota.</title>
        <authorList>
            <person name="Zhou L.Y."/>
            <person name="Du Z.J."/>
        </authorList>
    </citation>
    <scope>NUCLEOTIDE SEQUENCE [LARGE SCALE GENOMIC DNA]</scope>
    <source>
        <strain evidence="13 14">S-5007</strain>
    </source>
</reference>
<dbReference type="PROSITE" id="PS50283">
    <property type="entry name" value="NA_SOLUT_SYMP_3"/>
    <property type="match status" value="1"/>
</dbReference>
<dbReference type="InterPro" id="IPR051163">
    <property type="entry name" value="Sodium:Solute_Symporter_SSF"/>
</dbReference>
<keyword evidence="9 12" id="KW-0472">Membrane</keyword>
<dbReference type="EMBL" id="CP047593">
    <property type="protein sequence ID" value="QHI69423.1"/>
    <property type="molecule type" value="Genomic_DNA"/>
</dbReference>
<feature type="transmembrane region" description="Helical" evidence="12">
    <location>
        <begin position="420"/>
        <end position="440"/>
    </location>
</feature>
<accession>A0A6P1M8N1</accession>